<dbReference type="PANTHER" id="PTHR43684:SF4">
    <property type="entry name" value="ENOYL-COA HYDRATASE_ISOMERASE FAMILY PROTEIN (AFU_ORTHOLOGUE AFUA_1G01890)"/>
    <property type="match status" value="1"/>
</dbReference>
<dbReference type="SUPFAM" id="SSF52096">
    <property type="entry name" value="ClpP/crotonase"/>
    <property type="match status" value="1"/>
</dbReference>
<protein>
    <submittedName>
        <fullName evidence="2">ClpP/crotonase</fullName>
    </submittedName>
</protein>
<reference evidence="2 3" key="1">
    <citation type="journal article" date="2015" name="Genome Biol. Evol.">
        <title>Phylogenomic analyses indicate that early fungi evolved digesting cell walls of algal ancestors of land plants.</title>
        <authorList>
            <person name="Chang Y."/>
            <person name="Wang S."/>
            <person name="Sekimoto S."/>
            <person name="Aerts A.L."/>
            <person name="Choi C."/>
            <person name="Clum A."/>
            <person name="LaButti K.M."/>
            <person name="Lindquist E.A."/>
            <person name="Yee Ngan C."/>
            <person name="Ohm R.A."/>
            <person name="Salamov A.A."/>
            <person name="Grigoriev I.V."/>
            <person name="Spatafora J.W."/>
            <person name="Berbee M.L."/>
        </authorList>
    </citation>
    <scope>NUCLEOTIDE SEQUENCE [LARGE SCALE GENOMIC DNA]</scope>
    <source>
        <strain evidence="2 3">JEL478</strain>
    </source>
</reference>
<dbReference type="Gene3D" id="3.90.226.10">
    <property type="entry name" value="2-enoyl-CoA Hydratase, Chain A, domain 1"/>
    <property type="match status" value="1"/>
</dbReference>
<comment type="similarity">
    <text evidence="1">Belongs to the enoyl-CoA hydratase/isomerase family.</text>
</comment>
<dbReference type="EMBL" id="KQ965738">
    <property type="protein sequence ID" value="KXS19600.1"/>
    <property type="molecule type" value="Genomic_DNA"/>
</dbReference>
<accession>A0A139AS77</accession>
<name>A0A139AS77_GONPJ</name>
<dbReference type="Gene3D" id="1.10.12.10">
    <property type="entry name" value="Lyase 2-enoyl-coa Hydratase, Chain A, domain 2"/>
    <property type="match status" value="1"/>
</dbReference>
<proteinExistence type="inferred from homology"/>
<dbReference type="AlphaFoldDB" id="A0A139AS77"/>
<dbReference type="InterPro" id="IPR014748">
    <property type="entry name" value="Enoyl-CoA_hydra_C"/>
</dbReference>
<evidence type="ECO:0000313" key="2">
    <source>
        <dbReference type="EMBL" id="KXS19600.1"/>
    </source>
</evidence>
<dbReference type="Proteomes" id="UP000070544">
    <property type="component" value="Unassembled WGS sequence"/>
</dbReference>
<dbReference type="InterPro" id="IPR051053">
    <property type="entry name" value="ECH/Chromodomain_protein"/>
</dbReference>
<dbReference type="PANTHER" id="PTHR43684">
    <property type="match status" value="1"/>
</dbReference>
<dbReference type="CDD" id="cd06558">
    <property type="entry name" value="crotonase-like"/>
    <property type="match status" value="1"/>
</dbReference>
<dbReference type="InterPro" id="IPR029045">
    <property type="entry name" value="ClpP/crotonase-like_dom_sf"/>
</dbReference>
<keyword evidence="3" id="KW-1185">Reference proteome</keyword>
<dbReference type="OrthoDB" id="2018133at2759"/>
<gene>
    <name evidence="2" type="ORF">M427DRAFT_53012</name>
</gene>
<organism evidence="2 3">
    <name type="scientific">Gonapodya prolifera (strain JEL478)</name>
    <name type="common">Monoblepharis prolifera</name>
    <dbReference type="NCBI Taxonomy" id="1344416"/>
    <lineage>
        <taxon>Eukaryota</taxon>
        <taxon>Fungi</taxon>
        <taxon>Fungi incertae sedis</taxon>
        <taxon>Chytridiomycota</taxon>
        <taxon>Chytridiomycota incertae sedis</taxon>
        <taxon>Monoblepharidomycetes</taxon>
        <taxon>Monoblepharidales</taxon>
        <taxon>Gonapodyaceae</taxon>
        <taxon>Gonapodya</taxon>
    </lineage>
</organism>
<dbReference type="STRING" id="1344416.A0A139AS77"/>
<evidence type="ECO:0000313" key="3">
    <source>
        <dbReference type="Proteomes" id="UP000070544"/>
    </source>
</evidence>
<evidence type="ECO:0000256" key="1">
    <source>
        <dbReference type="ARBA" id="ARBA00005254"/>
    </source>
</evidence>
<dbReference type="Pfam" id="PF00378">
    <property type="entry name" value="ECH_1"/>
    <property type="match status" value="1"/>
</dbReference>
<sequence>MINSVVPEQQDGKPEFRFAVPCRKPLDSRARLAPVSPLCCSICPTRLSMSYETILVDILDGGVGLVTMNRPKELNSFNNTMCYELILAYDALEKHPDVKVIVVTGAGRAFCAGADLTGGGFTNVAGGLGSSKDFRDPGGQVAVRVGRLQKPVIAAINGPAIGLGITMTLPMDIRITHKDAKIGFVFARRGIVLESSSSFYLPRLIGTSRALALSLMARVHTAGDDLLSGLFAQIVAKQDQVLPAALAVAREIAEACSPVSIALTKSLIWRGTNSAEEQHLLDSELFYYTSKGADTREGVNSFMEKRPAVFPGRVHFRSDPSKNVYGLPLDTYPWWKATDISQDPDWPNTIDGLKRKLDAMKKRISKI</sequence>
<dbReference type="InterPro" id="IPR001753">
    <property type="entry name" value="Enoyl-CoA_hydra/iso"/>
</dbReference>